<keyword evidence="3" id="KW-1185">Reference proteome</keyword>
<organism evidence="2 3">
    <name type="scientific">Propionigenium maris DSM 9537</name>
    <dbReference type="NCBI Taxonomy" id="1123000"/>
    <lineage>
        <taxon>Bacteria</taxon>
        <taxon>Fusobacteriati</taxon>
        <taxon>Fusobacteriota</taxon>
        <taxon>Fusobacteriia</taxon>
        <taxon>Fusobacteriales</taxon>
        <taxon>Fusobacteriaceae</taxon>
        <taxon>Propionigenium</taxon>
    </lineage>
</organism>
<keyword evidence="1" id="KW-0472">Membrane</keyword>
<comment type="caution">
    <text evidence="2">The sequence shown here is derived from an EMBL/GenBank/DDBJ whole genome shotgun (WGS) entry which is preliminary data.</text>
</comment>
<dbReference type="AlphaFoldDB" id="A0A9W6GPD7"/>
<evidence type="ECO:0000256" key="1">
    <source>
        <dbReference type="SAM" id="Phobius"/>
    </source>
</evidence>
<feature type="transmembrane region" description="Helical" evidence="1">
    <location>
        <begin position="7"/>
        <end position="28"/>
    </location>
</feature>
<protein>
    <submittedName>
        <fullName evidence="2">Uncharacterized protein</fullName>
    </submittedName>
</protein>
<keyword evidence="1" id="KW-0812">Transmembrane</keyword>
<reference evidence="2" key="1">
    <citation type="submission" date="2022-12" db="EMBL/GenBank/DDBJ databases">
        <title>Reference genome sequencing for broad-spectrum identification of bacterial and archaeal isolates by mass spectrometry.</title>
        <authorList>
            <person name="Sekiguchi Y."/>
            <person name="Tourlousse D.M."/>
        </authorList>
    </citation>
    <scope>NUCLEOTIDE SEQUENCE</scope>
    <source>
        <strain evidence="2">10succ1</strain>
    </source>
</reference>
<dbReference type="Proteomes" id="UP001144471">
    <property type="component" value="Unassembled WGS sequence"/>
</dbReference>
<name>A0A9W6GPD7_9FUSO</name>
<accession>A0A9W6GPD7</accession>
<proteinExistence type="predicted"/>
<gene>
    <name evidence="2" type="ORF">PM10SUCC1_32340</name>
</gene>
<evidence type="ECO:0000313" key="2">
    <source>
        <dbReference type="EMBL" id="GLI57720.1"/>
    </source>
</evidence>
<evidence type="ECO:0000313" key="3">
    <source>
        <dbReference type="Proteomes" id="UP001144471"/>
    </source>
</evidence>
<dbReference type="RefSeq" id="WP_281837396.1">
    <property type="nucleotide sequence ID" value="NZ_BSDY01000023.1"/>
</dbReference>
<dbReference type="EMBL" id="BSDY01000023">
    <property type="protein sequence ID" value="GLI57720.1"/>
    <property type="molecule type" value="Genomic_DNA"/>
</dbReference>
<keyword evidence="1" id="KW-1133">Transmembrane helix</keyword>
<sequence length="149" mass="17162">MKKFLKVLKWIGIFYACIILVGVVLSAVSRPALLKHKVLTEEILKSGKYSADIEVYTKDGKFPGPKELQRLAQDYKEKNYKNKNYFIHFYLPGMKVGSGAYAVANNAGNSNPNMEVEILTMMLSETQYEKYIENYNLFIEPEKLPFYTK</sequence>